<accession>A0A9Q3DK33</accession>
<organism evidence="1 2">
    <name type="scientific">Austropuccinia psidii MF-1</name>
    <dbReference type="NCBI Taxonomy" id="1389203"/>
    <lineage>
        <taxon>Eukaryota</taxon>
        <taxon>Fungi</taxon>
        <taxon>Dikarya</taxon>
        <taxon>Basidiomycota</taxon>
        <taxon>Pucciniomycotina</taxon>
        <taxon>Pucciniomycetes</taxon>
        <taxon>Pucciniales</taxon>
        <taxon>Sphaerophragmiaceae</taxon>
        <taxon>Austropuccinia</taxon>
    </lineage>
</organism>
<gene>
    <name evidence="1" type="ORF">O181_041898</name>
</gene>
<reference evidence="1" key="1">
    <citation type="submission" date="2021-03" db="EMBL/GenBank/DDBJ databases">
        <title>Draft genome sequence of rust myrtle Austropuccinia psidii MF-1, a brazilian biotype.</title>
        <authorList>
            <person name="Quecine M.C."/>
            <person name="Pachon D.M.R."/>
            <person name="Bonatelli M.L."/>
            <person name="Correr F.H."/>
            <person name="Franceschini L.M."/>
            <person name="Leite T.F."/>
            <person name="Margarido G.R.A."/>
            <person name="Almeida C.A."/>
            <person name="Ferrarezi J.A."/>
            <person name="Labate C.A."/>
        </authorList>
    </citation>
    <scope>NUCLEOTIDE SEQUENCE</scope>
    <source>
        <strain evidence="1">MF-1</strain>
    </source>
</reference>
<keyword evidence="2" id="KW-1185">Reference proteome</keyword>
<evidence type="ECO:0000313" key="2">
    <source>
        <dbReference type="Proteomes" id="UP000765509"/>
    </source>
</evidence>
<evidence type="ECO:0000313" key="1">
    <source>
        <dbReference type="EMBL" id="MBW0502183.1"/>
    </source>
</evidence>
<dbReference type="AlphaFoldDB" id="A0A9Q3DK33"/>
<dbReference type="EMBL" id="AVOT02016682">
    <property type="protein sequence ID" value="MBW0502183.1"/>
    <property type="molecule type" value="Genomic_DNA"/>
</dbReference>
<protein>
    <submittedName>
        <fullName evidence="1">Uncharacterized protein</fullName>
    </submittedName>
</protein>
<name>A0A9Q3DK33_9BASI</name>
<proteinExistence type="predicted"/>
<comment type="caution">
    <text evidence="1">The sequence shown here is derived from an EMBL/GenBank/DDBJ whole genome shotgun (WGS) entry which is preliminary data.</text>
</comment>
<sequence length="89" mass="9620">MCNHKALQHQLEAALDPPNSISNTPVTTVSVESHAFQPSNNQIELLIKDVPGQIQVPDGILITEVNFASAQDSVSHQCKTEIREVAGAF</sequence>
<dbReference type="Proteomes" id="UP000765509">
    <property type="component" value="Unassembled WGS sequence"/>
</dbReference>